<evidence type="ECO:0000313" key="1">
    <source>
        <dbReference type="EMBL" id="KZV89359.1"/>
    </source>
</evidence>
<reference evidence="1 2" key="1">
    <citation type="journal article" date="2016" name="Mol. Biol. Evol.">
        <title>Comparative Genomics of Early-Diverging Mushroom-Forming Fungi Provides Insights into the Origins of Lignocellulose Decay Capabilities.</title>
        <authorList>
            <person name="Nagy L.G."/>
            <person name="Riley R."/>
            <person name="Tritt A."/>
            <person name="Adam C."/>
            <person name="Daum C."/>
            <person name="Floudas D."/>
            <person name="Sun H."/>
            <person name="Yadav J.S."/>
            <person name="Pangilinan J."/>
            <person name="Larsson K.H."/>
            <person name="Matsuura K."/>
            <person name="Barry K."/>
            <person name="Labutti K."/>
            <person name="Kuo R."/>
            <person name="Ohm R.A."/>
            <person name="Bhattacharya S.S."/>
            <person name="Shirouzu T."/>
            <person name="Yoshinaga Y."/>
            <person name="Martin F.M."/>
            <person name="Grigoriev I.V."/>
            <person name="Hibbett D.S."/>
        </authorList>
    </citation>
    <scope>NUCLEOTIDE SEQUENCE [LARGE SCALE GENOMIC DNA]</scope>
    <source>
        <strain evidence="1 2">HHB12029</strain>
    </source>
</reference>
<dbReference type="AlphaFoldDB" id="A0A166A7W1"/>
<organism evidence="1 2">
    <name type="scientific">Exidia glandulosa HHB12029</name>
    <dbReference type="NCBI Taxonomy" id="1314781"/>
    <lineage>
        <taxon>Eukaryota</taxon>
        <taxon>Fungi</taxon>
        <taxon>Dikarya</taxon>
        <taxon>Basidiomycota</taxon>
        <taxon>Agaricomycotina</taxon>
        <taxon>Agaricomycetes</taxon>
        <taxon>Auriculariales</taxon>
        <taxon>Exidiaceae</taxon>
        <taxon>Exidia</taxon>
    </lineage>
</organism>
<dbReference type="InParanoid" id="A0A166A7W1"/>
<gene>
    <name evidence="1" type="ORF">EXIGLDRAFT_721475</name>
</gene>
<dbReference type="EMBL" id="KV426074">
    <property type="protein sequence ID" value="KZV89359.1"/>
    <property type="molecule type" value="Genomic_DNA"/>
</dbReference>
<sequence length="92" mass="9966">MSRLARRFAPGCSAVLPCGKSWTIYIVLALGPDALHFPYYRPGFLSFTAMPKSWESCGVHALLLKATDRPTTATLCAHWASDIKIAPDDGGV</sequence>
<dbReference type="Proteomes" id="UP000077266">
    <property type="component" value="Unassembled WGS sequence"/>
</dbReference>
<proteinExistence type="predicted"/>
<name>A0A166A7W1_EXIGL</name>
<evidence type="ECO:0000313" key="2">
    <source>
        <dbReference type="Proteomes" id="UP000077266"/>
    </source>
</evidence>
<accession>A0A166A7W1</accession>
<protein>
    <submittedName>
        <fullName evidence="1">Uncharacterized protein</fullName>
    </submittedName>
</protein>
<keyword evidence="2" id="KW-1185">Reference proteome</keyword>